<sequence length="169" mass="20124">MRENLERLAKFVLDGVMFHQGMTDLFGFLQLKGFYKWQKCQRDEELEHFDKIKCYIYKKYHMFIDVQPSDTGEIINVIPENWRGHSALDASSSDVANVVRDAIDKYIQWEKMTKDKIKSLLPDEDDACLINEMLKDVCEEIQKVECLKMKLQSTGYNTFYIQWIQEKYK</sequence>
<reference evidence="1" key="1">
    <citation type="journal article" date="2021" name="Proc. Natl. Acad. Sci. U.S.A.">
        <title>A Catalog of Tens of Thousands of Viruses from Human Metagenomes Reveals Hidden Associations with Chronic Diseases.</title>
        <authorList>
            <person name="Tisza M.J."/>
            <person name="Buck C.B."/>
        </authorList>
    </citation>
    <scope>NUCLEOTIDE SEQUENCE</scope>
    <source>
        <strain evidence="1">CtxMM9</strain>
    </source>
</reference>
<proteinExistence type="predicted"/>
<dbReference type="InterPro" id="IPR009078">
    <property type="entry name" value="Ferritin-like_SF"/>
</dbReference>
<evidence type="ECO:0000313" key="1">
    <source>
        <dbReference type="EMBL" id="DAF58837.1"/>
    </source>
</evidence>
<protein>
    <submittedName>
        <fullName evidence="1">Neutrophil-activating protein, four-helix bundle, metal transport</fullName>
    </submittedName>
</protein>
<dbReference type="EMBL" id="BK032759">
    <property type="protein sequence ID" value="DAF58837.1"/>
    <property type="molecule type" value="Genomic_DNA"/>
</dbReference>
<accession>A0A8S5T666</accession>
<organism evidence="1">
    <name type="scientific">Siphoviridae sp. ctxMM9</name>
    <dbReference type="NCBI Taxonomy" id="2827973"/>
    <lineage>
        <taxon>Viruses</taxon>
        <taxon>Duplodnaviria</taxon>
        <taxon>Heunggongvirae</taxon>
        <taxon>Uroviricota</taxon>
        <taxon>Caudoviricetes</taxon>
    </lineage>
</organism>
<name>A0A8S5T666_9CAUD</name>
<dbReference type="SUPFAM" id="SSF47240">
    <property type="entry name" value="Ferritin-like"/>
    <property type="match status" value="1"/>
</dbReference>